<comment type="caution">
    <text evidence="6">The sequence shown here is derived from an EMBL/GenBank/DDBJ whole genome shotgun (WGS) entry which is preliminary data.</text>
</comment>
<evidence type="ECO:0000259" key="4">
    <source>
        <dbReference type="Pfam" id="PF00534"/>
    </source>
</evidence>
<dbReference type="Gene3D" id="3.40.50.2000">
    <property type="entry name" value="Glycogen Phosphorylase B"/>
    <property type="match status" value="2"/>
</dbReference>
<evidence type="ECO:0000313" key="7">
    <source>
        <dbReference type="Proteomes" id="UP000730591"/>
    </source>
</evidence>
<name>A0ABX1A8L7_9ACTN</name>
<sequence>MGGVVSATQNLAGALAARHEVEIVALRKVRDASYFALDSRVTVRSLTDLRPHSPAYDGDDPLAHEFPLRYPYPEGEKKPVVSRLAEKRLLAYLAGTDADVVVSSNPRITTLLATASGRYLKVAQEHSMPGIYPASVRKILFGESYPRLDAITVLTPEERTSLSGLVPDVQGRIHVMPNCIPDPGGRLSEGSSKVVVAAGVFKPHKNFDGLIDAFATVAARHPDWRLRIYGSGPEESALRRRIQERGLYNHVHLMGPAFPVTAEFAKGSVFVLPSLREPFGNVTVEAMTRRLPVVALDCDHGPRNILTHGEDGLLVPPGDTEALAQAVIDLIEDDDRRRAMAEKARRTSERYGPGPSADRFEAILTLAAAARELPGAADCTVLAGGDLQVRLRPRQQAGAVPDGLSLLCRDVQGRNDPVTLSFVGGTAIVPRRGTLAEGTWELVVVSDQGPEKVLRAGHCDAGHLVAPDWEPGPEGLHVLLPHAEEDGRLRVRSRVRAEHAEVTRLEVGEDSVLVECRFWGAGTVAAGDVVTAVNRGDRGRELSFPVVRAEGTRFRFETPLDTLVAEHAGEEQIWDVWVRPGTAGRARVGMLLTDILHPYKVFRYPRPVRRRPVVRTAGAGRPQGRRFLRAARGDLAVAVREQTGVEIRPYYTTAAQLAFKTVAV</sequence>
<evidence type="ECO:0000313" key="6">
    <source>
        <dbReference type="EMBL" id="NJP51555.1"/>
    </source>
</evidence>
<protein>
    <recommendedName>
        <fullName evidence="1">D-inositol 3-phosphate glycosyltransferase</fullName>
    </recommendedName>
</protein>
<keyword evidence="7" id="KW-1185">Reference proteome</keyword>
<evidence type="ECO:0000256" key="3">
    <source>
        <dbReference type="ARBA" id="ARBA00022679"/>
    </source>
</evidence>
<dbReference type="EMBL" id="JAATEM010000018">
    <property type="protein sequence ID" value="NJP51555.1"/>
    <property type="molecule type" value="Genomic_DNA"/>
</dbReference>
<evidence type="ECO:0000256" key="1">
    <source>
        <dbReference type="ARBA" id="ARBA00021292"/>
    </source>
</evidence>
<feature type="domain" description="Glycosyl transferase family 1" evidence="4">
    <location>
        <begin position="190"/>
        <end position="346"/>
    </location>
</feature>
<feature type="domain" description="Glycosyltransferase subfamily 4-like N-terminal" evidence="5">
    <location>
        <begin position="1"/>
        <end position="180"/>
    </location>
</feature>
<dbReference type="PANTHER" id="PTHR12526">
    <property type="entry name" value="GLYCOSYLTRANSFERASE"/>
    <property type="match status" value="1"/>
</dbReference>
<keyword evidence="2" id="KW-0328">Glycosyltransferase</keyword>
<dbReference type="InterPro" id="IPR001296">
    <property type="entry name" value="Glyco_trans_1"/>
</dbReference>
<reference evidence="6 7" key="1">
    <citation type="submission" date="2020-03" db="EMBL/GenBank/DDBJ databases">
        <title>WGS of actinomycetes isolated from Thailand.</title>
        <authorList>
            <person name="Thawai C."/>
        </authorList>
    </citation>
    <scope>NUCLEOTIDE SEQUENCE [LARGE SCALE GENOMIC DNA]</scope>
    <source>
        <strain evidence="6 7">SBST2-5</strain>
    </source>
</reference>
<dbReference type="InterPro" id="IPR028098">
    <property type="entry name" value="Glyco_trans_4-like_N"/>
</dbReference>
<organism evidence="6 7">
    <name type="scientific">Streptomyces composti</name>
    <dbReference type="NCBI Taxonomy" id="2720025"/>
    <lineage>
        <taxon>Bacteria</taxon>
        <taxon>Bacillati</taxon>
        <taxon>Actinomycetota</taxon>
        <taxon>Actinomycetes</taxon>
        <taxon>Kitasatosporales</taxon>
        <taxon>Streptomycetaceae</taxon>
        <taxon>Streptomyces</taxon>
    </lineage>
</organism>
<proteinExistence type="predicted"/>
<dbReference type="SUPFAM" id="SSF53756">
    <property type="entry name" value="UDP-Glycosyltransferase/glycogen phosphorylase"/>
    <property type="match status" value="1"/>
</dbReference>
<dbReference type="Pfam" id="PF00534">
    <property type="entry name" value="Glycos_transf_1"/>
    <property type="match status" value="1"/>
</dbReference>
<keyword evidence="3" id="KW-0808">Transferase</keyword>
<dbReference type="PANTHER" id="PTHR12526:SF627">
    <property type="entry name" value="D-RHAMNOSYLTRANSFERASE WBPZ"/>
    <property type="match status" value="1"/>
</dbReference>
<dbReference type="Pfam" id="PF13439">
    <property type="entry name" value="Glyco_transf_4"/>
    <property type="match status" value="1"/>
</dbReference>
<dbReference type="Proteomes" id="UP000730591">
    <property type="component" value="Unassembled WGS sequence"/>
</dbReference>
<evidence type="ECO:0000256" key="2">
    <source>
        <dbReference type="ARBA" id="ARBA00022676"/>
    </source>
</evidence>
<evidence type="ECO:0000259" key="5">
    <source>
        <dbReference type="Pfam" id="PF13439"/>
    </source>
</evidence>
<accession>A0ABX1A8L7</accession>
<gene>
    <name evidence="6" type="ORF">HCJ93_16135</name>
</gene>